<sequence length="465" mass="52335">MSSSIHSHVNGHQPATHLPSIYPMMRSSRNYHDPVYPTYSPYLTTESQIQSLKSMLAQGDAENKEMHARIDKAEAHIKDMLAEDNGKDAEISALENENRSLHSKLEEDRAFYHNNYNFLAFDKMTKYAEVVCRENEWLQSENDRLRSERNRLRTENKELRRNDAITQKTHKALYSLVLSKHADIERLHANAKRKSPYTDALHDATKHVQSSKKRASDKIADITAQLADARKDLAALADDKRRLKEDTFSLTKQLAQANNLLACKDTHITRLKAQACTETGSNGSTRTRHATSSAQVNGCPTAPDSKGNCDHQNEIVRLNSKLTKADRAQKHSARQLEKMKRFLEVKEREIMTLIGKLADLSFESGPIDGCLGPKQSVKGTYLEFLIDTPDTSMESPADNPVRASELKQHLRYVAVADALVRNRPSNNHTAPHTRVEEHPTDGSSNVSASRSNCKSNSKSVRFALD</sequence>
<evidence type="ECO:0000313" key="2">
    <source>
        <dbReference type="Proteomes" id="UP001150581"/>
    </source>
</evidence>
<comment type="caution">
    <text evidence="1">The sequence shown here is derived from an EMBL/GenBank/DDBJ whole genome shotgun (WGS) entry which is preliminary data.</text>
</comment>
<accession>A0ACC1IJ06</accession>
<dbReference type="Proteomes" id="UP001150581">
    <property type="component" value="Unassembled WGS sequence"/>
</dbReference>
<protein>
    <submittedName>
        <fullName evidence="1">Uncharacterized protein</fullName>
    </submittedName>
</protein>
<dbReference type="EMBL" id="JANBPG010000708">
    <property type="protein sequence ID" value="KAJ1894321.1"/>
    <property type="molecule type" value="Genomic_DNA"/>
</dbReference>
<organism evidence="1 2">
    <name type="scientific">Kickxella alabastrina</name>
    <dbReference type="NCBI Taxonomy" id="61397"/>
    <lineage>
        <taxon>Eukaryota</taxon>
        <taxon>Fungi</taxon>
        <taxon>Fungi incertae sedis</taxon>
        <taxon>Zoopagomycota</taxon>
        <taxon>Kickxellomycotina</taxon>
        <taxon>Kickxellomycetes</taxon>
        <taxon>Kickxellales</taxon>
        <taxon>Kickxellaceae</taxon>
        <taxon>Kickxella</taxon>
    </lineage>
</organism>
<name>A0ACC1IJ06_9FUNG</name>
<gene>
    <name evidence="1" type="ORF">LPJ66_005258</name>
</gene>
<keyword evidence="2" id="KW-1185">Reference proteome</keyword>
<evidence type="ECO:0000313" key="1">
    <source>
        <dbReference type="EMBL" id="KAJ1894321.1"/>
    </source>
</evidence>
<proteinExistence type="predicted"/>
<reference evidence="1" key="1">
    <citation type="submission" date="2022-07" db="EMBL/GenBank/DDBJ databases">
        <title>Phylogenomic reconstructions and comparative analyses of Kickxellomycotina fungi.</title>
        <authorList>
            <person name="Reynolds N.K."/>
            <person name="Stajich J.E."/>
            <person name="Barry K."/>
            <person name="Grigoriev I.V."/>
            <person name="Crous P."/>
            <person name="Smith M.E."/>
        </authorList>
    </citation>
    <scope>NUCLEOTIDE SEQUENCE</scope>
    <source>
        <strain evidence="1">Benny 63K</strain>
    </source>
</reference>